<dbReference type="InterPro" id="IPR036397">
    <property type="entry name" value="RNaseH_sf"/>
</dbReference>
<dbReference type="GO" id="GO:0005634">
    <property type="term" value="C:nucleus"/>
    <property type="evidence" value="ECO:0007669"/>
    <property type="project" value="UniProtKB-SubCell"/>
</dbReference>
<dbReference type="AlphaFoldDB" id="A0A4Y2I004"/>
<dbReference type="Pfam" id="PF01498">
    <property type="entry name" value="HTH_Tnp_Tc3_2"/>
    <property type="match status" value="1"/>
</dbReference>
<dbReference type="EMBL" id="BGPR01002288">
    <property type="protein sequence ID" value="GBM71031.1"/>
    <property type="molecule type" value="Genomic_DNA"/>
</dbReference>
<evidence type="ECO:0000259" key="2">
    <source>
        <dbReference type="Pfam" id="PF01498"/>
    </source>
</evidence>
<dbReference type="SUPFAM" id="SSF46689">
    <property type="entry name" value="Homeodomain-like"/>
    <property type="match status" value="1"/>
</dbReference>
<accession>A0A4Y2I004</accession>
<proteinExistence type="predicted"/>
<organism evidence="3 4">
    <name type="scientific">Araneus ventricosus</name>
    <name type="common">Orbweaver spider</name>
    <name type="synonym">Epeira ventricosa</name>
    <dbReference type="NCBI Taxonomy" id="182803"/>
    <lineage>
        <taxon>Eukaryota</taxon>
        <taxon>Metazoa</taxon>
        <taxon>Ecdysozoa</taxon>
        <taxon>Arthropoda</taxon>
        <taxon>Chelicerata</taxon>
        <taxon>Arachnida</taxon>
        <taxon>Araneae</taxon>
        <taxon>Araneomorphae</taxon>
        <taxon>Entelegynae</taxon>
        <taxon>Araneoidea</taxon>
        <taxon>Araneidae</taxon>
        <taxon>Araneus</taxon>
    </lineage>
</organism>
<dbReference type="InterPro" id="IPR002492">
    <property type="entry name" value="Transposase_Tc1-like"/>
</dbReference>
<dbReference type="Proteomes" id="UP000499080">
    <property type="component" value="Unassembled WGS sequence"/>
</dbReference>
<gene>
    <name evidence="3" type="ORF">AVEN_272377_1</name>
</gene>
<dbReference type="Gene3D" id="3.30.420.10">
    <property type="entry name" value="Ribonuclease H-like superfamily/Ribonuclease H"/>
    <property type="match status" value="1"/>
</dbReference>
<evidence type="ECO:0000313" key="3">
    <source>
        <dbReference type="EMBL" id="GBM71031.1"/>
    </source>
</evidence>
<comment type="caution">
    <text evidence="3">The sequence shown here is derived from an EMBL/GenBank/DDBJ whole genome shotgun (WGS) entry which is preliminary data.</text>
</comment>
<sequence>MTSRHHLPEELRWRAIGRLEAGQSQAEVARWLNVSPSVVHRLWQQFLITDSASRRFGQPLRRAPMTDICRYAHEGIEPQLRPSLTTATERLVSASTVREGLHEGGLCVRRPAICVPLTSRHGRERLRWAHQHVHWSPHQCKAVLFTDGSKFSLQSDSRRYLILNPLPSIKHP</sequence>
<evidence type="ECO:0000256" key="1">
    <source>
        <dbReference type="ARBA" id="ARBA00004123"/>
    </source>
</evidence>
<dbReference type="Pfam" id="PF13384">
    <property type="entry name" value="HTH_23"/>
    <property type="match status" value="1"/>
</dbReference>
<comment type="subcellular location">
    <subcellularLocation>
        <location evidence="1">Nucleus</location>
    </subcellularLocation>
</comment>
<reference evidence="3 4" key="1">
    <citation type="journal article" date="2019" name="Sci. Rep.">
        <title>Orb-weaving spider Araneus ventricosus genome elucidates the spidroin gene catalogue.</title>
        <authorList>
            <person name="Kono N."/>
            <person name="Nakamura H."/>
            <person name="Ohtoshi R."/>
            <person name="Moran D.A.P."/>
            <person name="Shinohara A."/>
            <person name="Yoshida Y."/>
            <person name="Fujiwara M."/>
            <person name="Mori M."/>
            <person name="Tomita M."/>
            <person name="Arakawa K."/>
        </authorList>
    </citation>
    <scope>NUCLEOTIDE SEQUENCE [LARGE SCALE GENOMIC DNA]</scope>
</reference>
<dbReference type="GO" id="GO:0015074">
    <property type="term" value="P:DNA integration"/>
    <property type="evidence" value="ECO:0007669"/>
    <property type="project" value="InterPro"/>
</dbReference>
<dbReference type="OrthoDB" id="9996331at2759"/>
<name>A0A4Y2I004_ARAVE</name>
<dbReference type="GO" id="GO:0006313">
    <property type="term" value="P:DNA transposition"/>
    <property type="evidence" value="ECO:0007669"/>
    <property type="project" value="InterPro"/>
</dbReference>
<feature type="domain" description="Transposase Tc1-like" evidence="2">
    <location>
        <begin position="82"/>
        <end position="134"/>
    </location>
</feature>
<evidence type="ECO:0000313" key="4">
    <source>
        <dbReference type="Proteomes" id="UP000499080"/>
    </source>
</evidence>
<protein>
    <recommendedName>
        <fullName evidence="2">Transposase Tc1-like domain-containing protein</fullName>
    </recommendedName>
</protein>
<dbReference type="InterPro" id="IPR009057">
    <property type="entry name" value="Homeodomain-like_sf"/>
</dbReference>
<keyword evidence="4" id="KW-1185">Reference proteome</keyword>
<dbReference type="GO" id="GO:0003677">
    <property type="term" value="F:DNA binding"/>
    <property type="evidence" value="ECO:0007669"/>
    <property type="project" value="InterPro"/>
</dbReference>